<dbReference type="FunFam" id="2.60.40.1180:FF:000003">
    <property type="entry name" value="1,4-alpha-glucan-branching enzyme, chloroplastic/amyloplastic"/>
    <property type="match status" value="1"/>
</dbReference>
<evidence type="ECO:0000313" key="8">
    <source>
        <dbReference type="Proteomes" id="UP000324629"/>
    </source>
</evidence>
<proteinExistence type="inferred from homology"/>
<dbReference type="AlphaFoldDB" id="A0A5J4NQG9"/>
<evidence type="ECO:0000259" key="5">
    <source>
        <dbReference type="Pfam" id="PF00128"/>
    </source>
</evidence>
<evidence type="ECO:0000256" key="2">
    <source>
        <dbReference type="ARBA" id="ARBA00009000"/>
    </source>
</evidence>
<dbReference type="GO" id="GO:0005975">
    <property type="term" value="P:carbohydrate metabolic process"/>
    <property type="evidence" value="ECO:0007669"/>
    <property type="project" value="InterPro"/>
</dbReference>
<dbReference type="Proteomes" id="UP000324629">
    <property type="component" value="Unassembled WGS sequence"/>
</dbReference>
<keyword evidence="8" id="KW-1185">Reference proteome</keyword>
<sequence>MAVMEHAYYASFGYQVTSFFAASSRYGTPDELRALVDEAHRLGLAVLLDVVHSHASKNTSDGLNQFDGTDSCYFHSGGRGVHELWDSRLFNYTECRLASTGVTLPDHTVLPAKRLKILPTVTEYQTAQLSLTQTCYIRNDLADNHVSCRKSTREINIEEVSGMPTLCRPVSEGGGGFDYRLAMAIPDKWIEVSWHPRILLFVLLFYGHATVNVVISVFEALDEVQFVCLFSSWKPPNEARRGPKPLYNLLKKCRDEDWNMGNIVHTLTNRRHGEANIAYAECHDQALVGDKTLSFWLMDKEMYWNMSTISPPNLIIDRGIALHKMIRFITHSLGGEGYLNFMGNEFGHPEWLDFPRAGNNSSYHYARRQWNLVDDPMLRYKYLNNWDRAMQHLEERYGWLAAPQAYVSRKDEGDKVIAFERAGVLFIFNFHPTQSFTGYKIGVETPGRYHNVLDSDREEFGGFNRLDPSTEFFTCSEPWDGRQNCVYVYLPCRTCMALVWE</sequence>
<dbReference type="SUPFAM" id="SSF51011">
    <property type="entry name" value="Glycosyl hydrolase domain"/>
    <property type="match status" value="1"/>
</dbReference>
<dbReference type="Gene3D" id="3.20.20.80">
    <property type="entry name" value="Glycosidases"/>
    <property type="match status" value="3"/>
</dbReference>
<dbReference type="SUPFAM" id="SSF51445">
    <property type="entry name" value="(Trans)glycosidases"/>
    <property type="match status" value="1"/>
</dbReference>
<dbReference type="GO" id="GO:0005737">
    <property type="term" value="C:cytoplasm"/>
    <property type="evidence" value="ECO:0007669"/>
    <property type="project" value="TreeGrafter"/>
</dbReference>
<dbReference type="InterPro" id="IPR006048">
    <property type="entry name" value="A-amylase/branching_C"/>
</dbReference>
<accession>A0A5J4NQG9</accession>
<name>A0A5J4NQG9_9TREM</name>
<feature type="domain" description="Glycosyl hydrolase family 13 catalytic" evidence="5">
    <location>
        <begin position="11"/>
        <end position="59"/>
    </location>
</feature>
<reference evidence="7 8" key="1">
    <citation type="journal article" date="2019" name="Gigascience">
        <title>Whole-genome sequence of the oriental lung fluke Paragonimus westermani.</title>
        <authorList>
            <person name="Oey H."/>
            <person name="Zakrzewski M."/>
            <person name="Narain K."/>
            <person name="Devi K.R."/>
            <person name="Agatsuma T."/>
            <person name="Nawaratna S."/>
            <person name="Gobert G.N."/>
            <person name="Jones M.K."/>
            <person name="Ragan M.A."/>
            <person name="McManus D.P."/>
            <person name="Krause L."/>
        </authorList>
    </citation>
    <scope>NUCLEOTIDE SEQUENCE [LARGE SCALE GENOMIC DNA]</scope>
    <source>
        <strain evidence="7 8">IND2009</strain>
    </source>
</reference>
<dbReference type="Gene3D" id="2.60.40.1180">
    <property type="entry name" value="Golgi alpha-mannosidase II"/>
    <property type="match status" value="1"/>
</dbReference>
<evidence type="ECO:0000259" key="6">
    <source>
        <dbReference type="Pfam" id="PF02806"/>
    </source>
</evidence>
<organism evidence="7 8">
    <name type="scientific">Paragonimus westermani</name>
    <dbReference type="NCBI Taxonomy" id="34504"/>
    <lineage>
        <taxon>Eukaryota</taxon>
        <taxon>Metazoa</taxon>
        <taxon>Spiralia</taxon>
        <taxon>Lophotrochozoa</taxon>
        <taxon>Platyhelminthes</taxon>
        <taxon>Trematoda</taxon>
        <taxon>Digenea</taxon>
        <taxon>Plagiorchiida</taxon>
        <taxon>Troglotremata</taxon>
        <taxon>Troglotrematidae</taxon>
        <taxon>Paragonimus</taxon>
    </lineage>
</organism>
<comment type="caution">
    <text evidence="7">The sequence shown here is derived from an EMBL/GenBank/DDBJ whole genome shotgun (WGS) entry which is preliminary data.</text>
</comment>
<dbReference type="InterPro" id="IPR017853">
    <property type="entry name" value="GH"/>
</dbReference>
<keyword evidence="4" id="KW-0808">Transferase</keyword>
<dbReference type="PANTHER" id="PTHR43651">
    <property type="entry name" value="1,4-ALPHA-GLUCAN-BRANCHING ENZYME"/>
    <property type="match status" value="1"/>
</dbReference>
<dbReference type="Pfam" id="PF02806">
    <property type="entry name" value="Alpha-amylase_C"/>
    <property type="match status" value="1"/>
</dbReference>
<gene>
    <name evidence="7" type="ORF">DEA37_0007016</name>
</gene>
<dbReference type="GO" id="GO:0003844">
    <property type="term" value="F:1,4-alpha-glucan branching enzyme activity"/>
    <property type="evidence" value="ECO:0007669"/>
    <property type="project" value="UniProtKB-EC"/>
</dbReference>
<protein>
    <recommendedName>
        <fullName evidence="3">1,4-alpha-glucan branching enzyme</fullName>
        <ecNumber evidence="3">2.4.1.18</ecNumber>
    </recommendedName>
</protein>
<evidence type="ECO:0000256" key="1">
    <source>
        <dbReference type="ARBA" id="ARBA00000826"/>
    </source>
</evidence>
<evidence type="ECO:0000256" key="4">
    <source>
        <dbReference type="ARBA" id="ARBA00022679"/>
    </source>
</evidence>
<dbReference type="Pfam" id="PF00128">
    <property type="entry name" value="Alpha-amylase"/>
    <property type="match status" value="1"/>
</dbReference>
<dbReference type="GO" id="GO:0043169">
    <property type="term" value="F:cation binding"/>
    <property type="evidence" value="ECO:0007669"/>
    <property type="project" value="InterPro"/>
</dbReference>
<dbReference type="EC" id="2.4.1.18" evidence="3"/>
<feature type="domain" description="Alpha-amylase/branching enzyme C-terminal all beta" evidence="6">
    <location>
        <begin position="406"/>
        <end position="500"/>
    </location>
</feature>
<comment type="catalytic activity">
    <reaction evidence="1">
        <text>Transfers a segment of a (1-&gt;4)-alpha-D-glucan chain to a primary hydroxy group in a similar glucan chain.</text>
        <dbReference type="EC" id="2.4.1.18"/>
    </reaction>
</comment>
<evidence type="ECO:0000313" key="7">
    <source>
        <dbReference type="EMBL" id="KAA3677751.1"/>
    </source>
</evidence>
<dbReference type="PANTHER" id="PTHR43651:SF3">
    <property type="entry name" value="1,4-ALPHA-GLUCAN-BRANCHING ENZYME"/>
    <property type="match status" value="1"/>
</dbReference>
<dbReference type="EMBL" id="QNGE01001357">
    <property type="protein sequence ID" value="KAA3677751.1"/>
    <property type="molecule type" value="Genomic_DNA"/>
</dbReference>
<dbReference type="InterPro" id="IPR006047">
    <property type="entry name" value="GH13_cat_dom"/>
</dbReference>
<comment type="similarity">
    <text evidence="2">Belongs to the glycosyl hydrolase 13 family. GlgB subfamily.</text>
</comment>
<evidence type="ECO:0000256" key="3">
    <source>
        <dbReference type="ARBA" id="ARBA00012541"/>
    </source>
</evidence>
<dbReference type="InterPro" id="IPR013780">
    <property type="entry name" value="Glyco_hydro_b"/>
</dbReference>